<dbReference type="AlphaFoldDB" id="A0A6A5V1D6"/>
<accession>A0A6A5V1D6</accession>
<keyword evidence="2" id="KW-1185">Reference proteome</keyword>
<reference evidence="1" key="1">
    <citation type="journal article" date="2020" name="Stud. Mycol.">
        <title>101 Dothideomycetes genomes: a test case for predicting lifestyles and emergence of pathogens.</title>
        <authorList>
            <person name="Haridas S."/>
            <person name="Albert R."/>
            <person name="Binder M."/>
            <person name="Bloem J."/>
            <person name="Labutti K."/>
            <person name="Salamov A."/>
            <person name="Andreopoulos B."/>
            <person name="Baker S."/>
            <person name="Barry K."/>
            <person name="Bills G."/>
            <person name="Bluhm B."/>
            <person name="Cannon C."/>
            <person name="Castanera R."/>
            <person name="Culley D."/>
            <person name="Daum C."/>
            <person name="Ezra D."/>
            <person name="Gonzalez J."/>
            <person name="Henrissat B."/>
            <person name="Kuo A."/>
            <person name="Liang C."/>
            <person name="Lipzen A."/>
            <person name="Lutzoni F."/>
            <person name="Magnuson J."/>
            <person name="Mondo S."/>
            <person name="Nolan M."/>
            <person name="Ohm R."/>
            <person name="Pangilinan J."/>
            <person name="Park H.-J."/>
            <person name="Ramirez L."/>
            <person name="Alfaro M."/>
            <person name="Sun H."/>
            <person name="Tritt A."/>
            <person name="Yoshinaga Y."/>
            <person name="Zwiers L.-H."/>
            <person name="Turgeon B."/>
            <person name="Goodwin S."/>
            <person name="Spatafora J."/>
            <person name="Crous P."/>
            <person name="Grigoriev I."/>
        </authorList>
    </citation>
    <scope>NUCLEOTIDE SEQUENCE</scope>
    <source>
        <strain evidence="1">CBS 107.79</strain>
    </source>
</reference>
<protein>
    <submittedName>
        <fullName evidence="1">Uncharacterized protein</fullName>
    </submittedName>
</protein>
<sequence>MTMILTAHKDCPTMAPIGAVLAVALLALGGVEAKRQDKVSYSLHVGETCDGHPLSGGLSDLALDECHSISAGGIRFHKHRKNKNGKWLDKANSGMIQCYGTLYNGFGCLPENHVRDIALPKDFEKCNSVHSVDDSSVRFSCLPNPEYNGYPTKKEVNLPVTSYSIAADGKAHPSVHTTLFNATQHVYQTDFDATENDTVIAAAAHADFSDEASLEPRGKHNVKGKWMKHPWTGSLICYKCWTKHSDSYWNFRCHSGNGHKNDIDCGPKPTFLPPPGTLTTVTLAKTITLYTTSTVHLPMEPHSTAALEKRSEHIPVTFQNPWLPGEDVCADAEWEKQGKPNSEIRLQHPKPSEECYDSNYGGAVNVNPDYPHPGMNQAQPTCVQTVFVFNKVIVTHEPGSTVYTVPYPVPATTYALSPSTFMSPTVVLSTVHQQIVQTIPTLITTNVLAPVAISTPTMVVTSVIATLTHAIESTLTLDTPTTIMVPIPTVITTEVLAPMVIASPTVVVTSFLTLTDAIESTISVDTPTIITALIPTVISTNVITTTFTAVPTVIASEVLTTVNLPVPTVITTNVLTSTFLNDVTKVIDSVVTTVTWPITPVVTPITSLVTDIHSIVTDINSVVCSLVTPINPIVTPIDSVINSIVMPVIPVVTPISSLVTDIHSINSVVSSLVTPIDPIVTPIDSVISSLLTPINPITTNVISVITSLVTPTNLIVTPITSVTPVVSVVTSLVTVAPISPVVKPFSPVVKPINSVVSP</sequence>
<dbReference type="OrthoDB" id="3691081at2759"/>
<gene>
    <name evidence="1" type="ORF">BU23DRAFT_203709</name>
</gene>
<name>A0A6A5V1D6_9PLEO</name>
<dbReference type="EMBL" id="ML976698">
    <property type="protein sequence ID" value="KAF1970834.1"/>
    <property type="molecule type" value="Genomic_DNA"/>
</dbReference>
<proteinExistence type="predicted"/>
<evidence type="ECO:0000313" key="2">
    <source>
        <dbReference type="Proteomes" id="UP000800036"/>
    </source>
</evidence>
<dbReference type="Proteomes" id="UP000800036">
    <property type="component" value="Unassembled WGS sequence"/>
</dbReference>
<organism evidence="1 2">
    <name type="scientific">Bimuria novae-zelandiae CBS 107.79</name>
    <dbReference type="NCBI Taxonomy" id="1447943"/>
    <lineage>
        <taxon>Eukaryota</taxon>
        <taxon>Fungi</taxon>
        <taxon>Dikarya</taxon>
        <taxon>Ascomycota</taxon>
        <taxon>Pezizomycotina</taxon>
        <taxon>Dothideomycetes</taxon>
        <taxon>Pleosporomycetidae</taxon>
        <taxon>Pleosporales</taxon>
        <taxon>Massarineae</taxon>
        <taxon>Didymosphaeriaceae</taxon>
        <taxon>Bimuria</taxon>
    </lineage>
</organism>
<evidence type="ECO:0000313" key="1">
    <source>
        <dbReference type="EMBL" id="KAF1970834.1"/>
    </source>
</evidence>